<gene>
    <name evidence="1" type="ORF">H2198_009134</name>
</gene>
<organism evidence="1 2">
    <name type="scientific">Neophaeococcomyces mojaviensis</name>
    <dbReference type="NCBI Taxonomy" id="3383035"/>
    <lineage>
        <taxon>Eukaryota</taxon>
        <taxon>Fungi</taxon>
        <taxon>Dikarya</taxon>
        <taxon>Ascomycota</taxon>
        <taxon>Pezizomycotina</taxon>
        <taxon>Eurotiomycetes</taxon>
        <taxon>Chaetothyriomycetidae</taxon>
        <taxon>Chaetothyriales</taxon>
        <taxon>Chaetothyriales incertae sedis</taxon>
        <taxon>Neophaeococcomyces</taxon>
    </lineage>
</organism>
<keyword evidence="2" id="KW-1185">Reference proteome</keyword>
<comment type="caution">
    <text evidence="1">The sequence shown here is derived from an EMBL/GenBank/DDBJ whole genome shotgun (WGS) entry which is preliminary data.</text>
</comment>
<evidence type="ECO:0000313" key="2">
    <source>
        <dbReference type="Proteomes" id="UP001172386"/>
    </source>
</evidence>
<evidence type="ECO:0000313" key="1">
    <source>
        <dbReference type="EMBL" id="KAJ9651579.1"/>
    </source>
</evidence>
<accession>A0ACC2ZV99</accession>
<sequence>MGFFSRRHRPVHHPQTQTTALANAPFPTPPPSYSQPVVPYAAPVYYQQAQFSNAAFNDDFISEQDLSAIQNAIDQDTIIDQFSNIISGIDEEQYNDNDEDFSVVITETPGNTAEDSYSATRAIVPSRQPFNRRQPAQPRTKRVAISTKVSFYSNATLPADLPRLRVYIPTWPLICLAAQYSANVYKSPQSSHEREVFVSADARMGTKAMVMKSVPCDDKKTLVFAIRGTSILSLRDWNVNLHTAPVSPAGFLDDHGNLCHSGFLRVAKAMIRPIAMRLRTLLEENPSRASCSLLITGHSAGGAVAALLFSHMLSSVESELSILTGCFKRVHCVTFGAPPVTLLPLTKPNDRRFHKSLFFSFMNEGDPVVRAEKAYIRSLVDLLSSPLPIVKRTQQALSANRSFAQLHQSVSKLDLTLSRLDLTNSQPTAPLHPLNTRKKHSRWNLSQPVLPMLAASLPQTPPSHHWPVPTATLSNAGRLVIMRVPRQSAQSGKASNLRRATSNHWERDNLSKVTAHTVTDEQLRRVVFGDPSVHAMEVYLRRVDMLALKAVTARG</sequence>
<proteinExistence type="predicted"/>
<reference evidence="1" key="1">
    <citation type="submission" date="2022-10" db="EMBL/GenBank/DDBJ databases">
        <title>Culturing micro-colonial fungi from biological soil crusts in the Mojave desert and describing Neophaeococcomyces mojavensis, and introducing the new genera and species Taxawa tesnikishii.</title>
        <authorList>
            <person name="Kurbessoian T."/>
            <person name="Stajich J.E."/>
        </authorList>
    </citation>
    <scope>NUCLEOTIDE SEQUENCE</scope>
    <source>
        <strain evidence="1">JES_112</strain>
    </source>
</reference>
<protein>
    <submittedName>
        <fullName evidence="1">Uncharacterized protein</fullName>
    </submittedName>
</protein>
<name>A0ACC2ZV99_9EURO</name>
<dbReference type="EMBL" id="JAPDRQ010000247">
    <property type="protein sequence ID" value="KAJ9651579.1"/>
    <property type="molecule type" value="Genomic_DNA"/>
</dbReference>
<dbReference type="Proteomes" id="UP001172386">
    <property type="component" value="Unassembled WGS sequence"/>
</dbReference>